<evidence type="ECO:0000256" key="5">
    <source>
        <dbReference type="SAM" id="Phobius"/>
    </source>
</evidence>
<feature type="transmembrane region" description="Helical" evidence="5">
    <location>
        <begin position="109"/>
        <end position="129"/>
    </location>
</feature>
<keyword evidence="4 5" id="KW-0472">Membrane</keyword>
<dbReference type="STRING" id="460265.Mnod_7128"/>
<feature type="transmembrane region" description="Helical" evidence="5">
    <location>
        <begin position="174"/>
        <end position="195"/>
    </location>
</feature>
<feature type="transmembrane region" description="Helical" evidence="5">
    <location>
        <begin position="150"/>
        <end position="168"/>
    </location>
</feature>
<dbReference type="RefSeq" id="WP_015933431.1">
    <property type="nucleotide sequence ID" value="NC_011894.1"/>
</dbReference>
<keyword evidence="2 5" id="KW-0812">Transmembrane</keyword>
<evidence type="ECO:0000313" key="6">
    <source>
        <dbReference type="EMBL" id="ACL61868.1"/>
    </source>
</evidence>
<dbReference type="AlphaFoldDB" id="B8IK83"/>
<evidence type="ECO:0000256" key="2">
    <source>
        <dbReference type="ARBA" id="ARBA00022692"/>
    </source>
</evidence>
<feature type="transmembrane region" description="Helical" evidence="5">
    <location>
        <begin position="19"/>
        <end position="37"/>
    </location>
</feature>
<dbReference type="KEGG" id="mno:Mnod_7128"/>
<name>B8IK83_METNO</name>
<dbReference type="GO" id="GO:0016020">
    <property type="term" value="C:membrane"/>
    <property type="evidence" value="ECO:0007669"/>
    <property type="project" value="UniProtKB-SubCell"/>
</dbReference>
<protein>
    <recommendedName>
        <fullName evidence="8">Cation efflux protein</fullName>
    </recommendedName>
</protein>
<feature type="transmembrane region" description="Helical" evidence="5">
    <location>
        <begin position="78"/>
        <end position="97"/>
    </location>
</feature>
<reference evidence="6 7" key="1">
    <citation type="submission" date="2009-01" db="EMBL/GenBank/DDBJ databases">
        <title>Complete sequence of chromosome of Methylobacterium nodulans ORS 2060.</title>
        <authorList>
            <consortium name="US DOE Joint Genome Institute"/>
            <person name="Lucas S."/>
            <person name="Copeland A."/>
            <person name="Lapidus A."/>
            <person name="Glavina del Rio T."/>
            <person name="Dalin E."/>
            <person name="Tice H."/>
            <person name="Bruce D."/>
            <person name="Goodwin L."/>
            <person name="Pitluck S."/>
            <person name="Sims D."/>
            <person name="Brettin T."/>
            <person name="Detter J.C."/>
            <person name="Han C."/>
            <person name="Larimer F."/>
            <person name="Land M."/>
            <person name="Hauser L."/>
            <person name="Kyrpides N."/>
            <person name="Ivanova N."/>
            <person name="Marx C.J."/>
            <person name="Richardson P."/>
        </authorList>
    </citation>
    <scope>NUCLEOTIDE SEQUENCE [LARGE SCALE GENOMIC DNA]</scope>
    <source>
        <strain evidence="7">LMG 21967 / CNCM I-2342 / ORS 2060</strain>
    </source>
</reference>
<dbReference type="HOGENOM" id="CLU_1303696_0_0_5"/>
<dbReference type="SUPFAM" id="SSF161111">
    <property type="entry name" value="Cation efflux protein transmembrane domain-like"/>
    <property type="match status" value="1"/>
</dbReference>
<evidence type="ECO:0000256" key="3">
    <source>
        <dbReference type="ARBA" id="ARBA00022989"/>
    </source>
</evidence>
<dbReference type="OrthoDB" id="9799649at2"/>
<accession>B8IK83</accession>
<evidence type="ECO:0008006" key="8">
    <source>
        <dbReference type="Google" id="ProtNLM"/>
    </source>
</evidence>
<dbReference type="Gene3D" id="1.20.1510.10">
    <property type="entry name" value="Cation efflux protein transmembrane domain"/>
    <property type="match status" value="1"/>
</dbReference>
<comment type="subcellular location">
    <subcellularLocation>
        <location evidence="1">Membrane</location>
        <topology evidence="1">Multi-pass membrane protein</topology>
    </subcellularLocation>
</comment>
<sequence length="211" mass="21878">MDRTEAPAGEGRSDYTRRIWAIAAMTLVAALGEALIARQSGSRSLLAEAGSFGYDIALNVVAALAFGRGARIERLSALVIAGILAATGIDGLTDFLADLHEPAGEGVSEIVTANLMATLVACLAAITLLRFRADDNPLIRATWLNARNDAVATVTTAGLGLLATLAPARWPGALLDLAGVIFSFQAAASVLWAAWREMRPAPTPDPVGLGS</sequence>
<feature type="transmembrane region" description="Helical" evidence="5">
    <location>
        <begin position="49"/>
        <end position="66"/>
    </location>
</feature>
<dbReference type="EMBL" id="CP001349">
    <property type="protein sequence ID" value="ACL61868.1"/>
    <property type="molecule type" value="Genomic_DNA"/>
</dbReference>
<keyword evidence="3 5" id="KW-1133">Transmembrane helix</keyword>
<organism evidence="6 7">
    <name type="scientific">Methylobacterium nodulans (strain LMG 21967 / CNCM I-2342 / ORS 2060)</name>
    <dbReference type="NCBI Taxonomy" id="460265"/>
    <lineage>
        <taxon>Bacteria</taxon>
        <taxon>Pseudomonadati</taxon>
        <taxon>Pseudomonadota</taxon>
        <taxon>Alphaproteobacteria</taxon>
        <taxon>Hyphomicrobiales</taxon>
        <taxon>Methylobacteriaceae</taxon>
        <taxon>Methylobacterium</taxon>
    </lineage>
</organism>
<dbReference type="InterPro" id="IPR027469">
    <property type="entry name" value="Cation_efflux_TMD_sf"/>
</dbReference>
<keyword evidence="7" id="KW-1185">Reference proteome</keyword>
<evidence type="ECO:0000313" key="7">
    <source>
        <dbReference type="Proteomes" id="UP000008207"/>
    </source>
</evidence>
<evidence type="ECO:0000256" key="1">
    <source>
        <dbReference type="ARBA" id="ARBA00004141"/>
    </source>
</evidence>
<proteinExistence type="predicted"/>
<evidence type="ECO:0000256" key="4">
    <source>
        <dbReference type="ARBA" id="ARBA00023136"/>
    </source>
</evidence>
<dbReference type="eggNOG" id="COG1230">
    <property type="taxonomic scope" value="Bacteria"/>
</dbReference>
<gene>
    <name evidence="6" type="ordered locus">Mnod_7128</name>
</gene>
<dbReference type="Proteomes" id="UP000008207">
    <property type="component" value="Chromosome"/>
</dbReference>